<evidence type="ECO:0000313" key="1">
    <source>
        <dbReference type="EMBL" id="GIY09106.1"/>
    </source>
</evidence>
<dbReference type="Proteomes" id="UP001054945">
    <property type="component" value="Unassembled WGS sequence"/>
</dbReference>
<accession>A0AAV4QJI4</accession>
<reference evidence="1 2" key="1">
    <citation type="submission" date="2021-06" db="EMBL/GenBank/DDBJ databases">
        <title>Caerostris extrusa draft genome.</title>
        <authorList>
            <person name="Kono N."/>
            <person name="Arakawa K."/>
        </authorList>
    </citation>
    <scope>NUCLEOTIDE SEQUENCE [LARGE SCALE GENOMIC DNA]</scope>
</reference>
<comment type="caution">
    <text evidence="1">The sequence shown here is derived from an EMBL/GenBank/DDBJ whole genome shotgun (WGS) entry which is preliminary data.</text>
</comment>
<keyword evidence="2" id="KW-1185">Reference proteome</keyword>
<protein>
    <submittedName>
        <fullName evidence="1">Uncharacterized protein</fullName>
    </submittedName>
</protein>
<sequence length="107" mass="12093">MRGPRQGQNLQLWRLQTLSYRPGAEHTSGTPRLETEVKNLEEFLIDSAATSHCCIIEDNFKESVASLLVDDKDCTSIVLGVDDIDFVIKDVTGWKRNWAPLRTGMRS</sequence>
<proteinExistence type="predicted"/>
<gene>
    <name evidence="1" type="ORF">CEXT_450951</name>
</gene>
<name>A0AAV4QJI4_CAEEX</name>
<organism evidence="1 2">
    <name type="scientific">Caerostris extrusa</name>
    <name type="common">Bark spider</name>
    <name type="synonym">Caerostris bankana</name>
    <dbReference type="NCBI Taxonomy" id="172846"/>
    <lineage>
        <taxon>Eukaryota</taxon>
        <taxon>Metazoa</taxon>
        <taxon>Ecdysozoa</taxon>
        <taxon>Arthropoda</taxon>
        <taxon>Chelicerata</taxon>
        <taxon>Arachnida</taxon>
        <taxon>Araneae</taxon>
        <taxon>Araneomorphae</taxon>
        <taxon>Entelegynae</taxon>
        <taxon>Araneoidea</taxon>
        <taxon>Araneidae</taxon>
        <taxon>Caerostris</taxon>
    </lineage>
</organism>
<dbReference type="EMBL" id="BPLR01006331">
    <property type="protein sequence ID" value="GIY09106.1"/>
    <property type="molecule type" value="Genomic_DNA"/>
</dbReference>
<evidence type="ECO:0000313" key="2">
    <source>
        <dbReference type="Proteomes" id="UP001054945"/>
    </source>
</evidence>
<dbReference type="AlphaFoldDB" id="A0AAV4QJI4"/>